<evidence type="ECO:0000313" key="2">
    <source>
        <dbReference type="Proteomes" id="UP000449547"/>
    </source>
</evidence>
<evidence type="ECO:0000313" key="1">
    <source>
        <dbReference type="EMBL" id="KAA8905401.1"/>
    </source>
</evidence>
<dbReference type="AlphaFoldDB" id="A0A642UU22"/>
<gene>
    <name evidence="1" type="ORF">DIURU_001474</name>
</gene>
<evidence type="ECO:0008006" key="3">
    <source>
        <dbReference type="Google" id="ProtNLM"/>
    </source>
</evidence>
<dbReference type="Proteomes" id="UP000449547">
    <property type="component" value="Unassembled WGS sequence"/>
</dbReference>
<keyword evidence="2" id="KW-1185">Reference proteome</keyword>
<dbReference type="VEuPathDB" id="FungiDB:DIURU_001474"/>
<reference evidence="1 2" key="1">
    <citation type="submission" date="2019-07" db="EMBL/GenBank/DDBJ databases">
        <title>Genome assembly of two rare yeast pathogens: Diutina rugosa and Trichomonascus ciferrii.</title>
        <authorList>
            <person name="Mixao V."/>
            <person name="Saus E."/>
            <person name="Hansen A."/>
            <person name="Lass-Flor C."/>
            <person name="Gabaldon T."/>
        </authorList>
    </citation>
    <scope>NUCLEOTIDE SEQUENCE [LARGE SCALE GENOMIC DNA]</scope>
    <source>
        <strain evidence="1 2">CBS 613</strain>
    </source>
</reference>
<dbReference type="EMBL" id="SWFT01000048">
    <property type="protein sequence ID" value="KAA8905401.1"/>
    <property type="molecule type" value="Genomic_DNA"/>
</dbReference>
<dbReference type="OMA" id="RLWKWDY"/>
<comment type="caution">
    <text evidence="1">The sequence shown here is derived from an EMBL/GenBank/DDBJ whole genome shotgun (WGS) entry which is preliminary data.</text>
</comment>
<proteinExistence type="predicted"/>
<dbReference type="RefSeq" id="XP_034013702.1">
    <property type="nucleotide sequence ID" value="XM_034154021.1"/>
</dbReference>
<dbReference type="OrthoDB" id="4703at2759"/>
<dbReference type="GeneID" id="54780127"/>
<sequence length="397" mass="43336">MSTAKPRGVLVGRTNTRDVSFKSRLRYAYGCDPEYYDEVLAYKGRFESCIAIPPVAAVEKFLSPEPLPDADFFPDSEFTEGVRDQLLAEWPLSFTAERDDNTAKVDLTNGDSASMDVFGRVGAIADVGGSIVALRWLPTSEPAEYEYVALSVVHAPIAESLNHERLGLFNQEMDDSLATSIQVWRYRDGELTRHLLIDTTGVVGVTNYLEWLPLSVPGCLGVVCGCFNDGNWHAIKISRDYGQVSLTKSSMTITVPDTTITSFSFRNSSHVIVGTATGHIAQFEVPAPVDSDGVTEPQWMVHLFKTAIDSLLVNASEPGKDVVVANSSGSTMCAVELDNYVVGQSTAFAPKTWLRPSYNPKLRLYLVASALDTLSYMFLRAPTESINSLAISSSSTT</sequence>
<protein>
    <recommendedName>
        <fullName evidence="3">Transcription factor IIIC 90kDa subunit N-terminal domain-containing protein</fullName>
    </recommendedName>
</protein>
<organism evidence="1 2">
    <name type="scientific">Diutina rugosa</name>
    <name type="common">Yeast</name>
    <name type="synonym">Candida rugosa</name>
    <dbReference type="NCBI Taxonomy" id="5481"/>
    <lineage>
        <taxon>Eukaryota</taxon>
        <taxon>Fungi</taxon>
        <taxon>Dikarya</taxon>
        <taxon>Ascomycota</taxon>
        <taxon>Saccharomycotina</taxon>
        <taxon>Pichiomycetes</taxon>
        <taxon>Debaryomycetaceae</taxon>
        <taxon>Diutina</taxon>
    </lineage>
</organism>
<accession>A0A642UU22</accession>
<name>A0A642UU22_DIURU</name>